<evidence type="ECO:0000313" key="2">
    <source>
        <dbReference type="EMBL" id="CAH2052689.1"/>
    </source>
</evidence>
<name>A0ABN8IC28_9NEOP</name>
<dbReference type="Proteomes" id="UP000837857">
    <property type="component" value="Chromosome 20"/>
</dbReference>
<accession>A0ABN8IC28</accession>
<evidence type="ECO:0000256" key="1">
    <source>
        <dbReference type="SAM" id="MobiDB-lite"/>
    </source>
</evidence>
<sequence length="70" mass="7664">MAAARCGNRAPRPVRRRCGNAASVRNFIAAYDRAGYLIGGWERFHPSHPSGRSEDLEATPPGKPNQLFAL</sequence>
<reference evidence="2" key="1">
    <citation type="submission" date="2022-03" db="EMBL/GenBank/DDBJ databases">
        <authorList>
            <person name="Martin H S."/>
        </authorList>
    </citation>
    <scope>NUCLEOTIDE SEQUENCE</scope>
</reference>
<dbReference type="EMBL" id="OW152832">
    <property type="protein sequence ID" value="CAH2052689.1"/>
    <property type="molecule type" value="Genomic_DNA"/>
</dbReference>
<organism evidence="2 3">
    <name type="scientific">Iphiclides podalirius</name>
    <name type="common">scarce swallowtail</name>
    <dbReference type="NCBI Taxonomy" id="110791"/>
    <lineage>
        <taxon>Eukaryota</taxon>
        <taxon>Metazoa</taxon>
        <taxon>Ecdysozoa</taxon>
        <taxon>Arthropoda</taxon>
        <taxon>Hexapoda</taxon>
        <taxon>Insecta</taxon>
        <taxon>Pterygota</taxon>
        <taxon>Neoptera</taxon>
        <taxon>Endopterygota</taxon>
        <taxon>Lepidoptera</taxon>
        <taxon>Glossata</taxon>
        <taxon>Ditrysia</taxon>
        <taxon>Papilionoidea</taxon>
        <taxon>Papilionidae</taxon>
        <taxon>Papilioninae</taxon>
        <taxon>Iphiclides</taxon>
    </lineage>
</organism>
<proteinExistence type="predicted"/>
<keyword evidence="3" id="KW-1185">Reference proteome</keyword>
<feature type="non-terminal residue" evidence="2">
    <location>
        <position position="70"/>
    </location>
</feature>
<evidence type="ECO:0000313" key="3">
    <source>
        <dbReference type="Proteomes" id="UP000837857"/>
    </source>
</evidence>
<feature type="region of interest" description="Disordered" evidence="1">
    <location>
        <begin position="48"/>
        <end position="70"/>
    </location>
</feature>
<gene>
    <name evidence="2" type="ORF">IPOD504_LOCUS8338</name>
</gene>
<protein>
    <submittedName>
        <fullName evidence="2">Uncharacterized protein</fullName>
    </submittedName>
</protein>